<gene>
    <name evidence="7" type="ORF">IWT126_02412</name>
</gene>
<reference evidence="7 8" key="1">
    <citation type="submission" date="2015-11" db="EMBL/GenBank/DDBJ databases">
        <title>Draft genome sequences of new species of the genus Lactobacillus isolated from orchardgrass silage.</title>
        <authorList>
            <person name="Tohno M."/>
            <person name="Tanizawa Y."/>
            <person name="Arita M."/>
        </authorList>
    </citation>
    <scope>NUCLEOTIDE SEQUENCE [LARGE SCALE GENOMIC DNA]</scope>
    <source>
        <strain evidence="7 8">IWT126</strain>
    </source>
</reference>
<evidence type="ECO:0000256" key="2">
    <source>
        <dbReference type="ARBA" id="ARBA00022723"/>
    </source>
</evidence>
<dbReference type="Proteomes" id="UP000198402">
    <property type="component" value="Unassembled WGS sequence"/>
</dbReference>
<dbReference type="InterPro" id="IPR001818">
    <property type="entry name" value="Pept_M10_metallopeptidase"/>
</dbReference>
<evidence type="ECO:0000256" key="4">
    <source>
        <dbReference type="ARBA" id="ARBA00022833"/>
    </source>
</evidence>
<dbReference type="AlphaFoldDB" id="A0A1Z5IKQ8"/>
<feature type="chain" id="PRO_5013346295" description="Peptidase M10 metallopeptidase domain-containing protein" evidence="5">
    <location>
        <begin position="31"/>
        <end position="292"/>
    </location>
</feature>
<keyword evidence="1" id="KW-0645">Protease</keyword>
<dbReference type="GO" id="GO:0031012">
    <property type="term" value="C:extracellular matrix"/>
    <property type="evidence" value="ECO:0007669"/>
    <property type="project" value="InterPro"/>
</dbReference>
<dbReference type="OrthoDB" id="2328200at2"/>
<evidence type="ECO:0000256" key="1">
    <source>
        <dbReference type="ARBA" id="ARBA00022670"/>
    </source>
</evidence>
<dbReference type="Gene3D" id="3.40.390.10">
    <property type="entry name" value="Collagenase (Catalytic Domain)"/>
    <property type="match status" value="1"/>
</dbReference>
<evidence type="ECO:0000256" key="3">
    <source>
        <dbReference type="ARBA" id="ARBA00022801"/>
    </source>
</evidence>
<evidence type="ECO:0000259" key="6">
    <source>
        <dbReference type="Pfam" id="PF00413"/>
    </source>
</evidence>
<accession>A0A1Z5IKQ8</accession>
<name>A0A1Z5IKQ8_9LACO</name>
<organism evidence="7 8">
    <name type="scientific">Secundilactobacillus silagei JCM 19001</name>
    <dbReference type="NCBI Taxonomy" id="1302250"/>
    <lineage>
        <taxon>Bacteria</taxon>
        <taxon>Bacillati</taxon>
        <taxon>Bacillota</taxon>
        <taxon>Bacilli</taxon>
        <taxon>Lactobacillales</taxon>
        <taxon>Lactobacillaceae</taxon>
        <taxon>Secundilactobacillus</taxon>
    </lineage>
</organism>
<dbReference type="EMBL" id="BCMG01000016">
    <property type="protein sequence ID" value="GAX02343.1"/>
    <property type="molecule type" value="Genomic_DNA"/>
</dbReference>
<proteinExistence type="predicted"/>
<dbReference type="GO" id="GO:0006508">
    <property type="term" value="P:proteolysis"/>
    <property type="evidence" value="ECO:0007669"/>
    <property type="project" value="UniProtKB-KW"/>
</dbReference>
<feature type="signal peptide" evidence="5">
    <location>
        <begin position="1"/>
        <end position="30"/>
    </location>
</feature>
<dbReference type="InterPro" id="IPR024079">
    <property type="entry name" value="MetalloPept_cat_dom_sf"/>
</dbReference>
<keyword evidence="8" id="KW-1185">Reference proteome</keyword>
<dbReference type="GO" id="GO:0004222">
    <property type="term" value="F:metalloendopeptidase activity"/>
    <property type="evidence" value="ECO:0007669"/>
    <property type="project" value="InterPro"/>
</dbReference>
<sequence length="292" mass="32105">MKKGSLFTVVTALVTAVVLPLTTLATTGQAATLTPSAAVLKQSKSYYRTNAGSLASRYGLNYASQTALTRNETTRVYVASNDAQVKKSANLAISYWNQKLGRKVFVTGTKYNHNMTISMTAQNTSADAWWRPAQHQIVLEQADYSQQLGSIRNKMINQSTTTAVNTANQRITAYGHAIAHRANFAHQYNAYRATQINSAQKQIASQKRNIVGQKVDVKARTFKYANIIAHEMGHSLGLKHSANAKDAMAANSSTPNIYNYSKVKSSKNGFNTLDKTDVNRAKLALRVHDAHY</sequence>
<keyword evidence="5" id="KW-0732">Signal</keyword>
<dbReference type="Pfam" id="PF00413">
    <property type="entry name" value="Peptidase_M10"/>
    <property type="match status" value="1"/>
</dbReference>
<dbReference type="GO" id="GO:0008270">
    <property type="term" value="F:zinc ion binding"/>
    <property type="evidence" value="ECO:0007669"/>
    <property type="project" value="InterPro"/>
</dbReference>
<keyword evidence="2" id="KW-0479">Metal-binding</keyword>
<comment type="caution">
    <text evidence="7">The sequence shown here is derived from an EMBL/GenBank/DDBJ whole genome shotgun (WGS) entry which is preliminary data.</text>
</comment>
<dbReference type="RefSeq" id="WP_089137340.1">
    <property type="nucleotide sequence ID" value="NZ_BCMG01000016.1"/>
</dbReference>
<evidence type="ECO:0000256" key="5">
    <source>
        <dbReference type="SAM" id="SignalP"/>
    </source>
</evidence>
<protein>
    <recommendedName>
        <fullName evidence="6">Peptidase M10 metallopeptidase domain-containing protein</fullName>
    </recommendedName>
</protein>
<dbReference type="SUPFAM" id="SSF55486">
    <property type="entry name" value="Metalloproteases ('zincins'), catalytic domain"/>
    <property type="match status" value="1"/>
</dbReference>
<evidence type="ECO:0000313" key="7">
    <source>
        <dbReference type="EMBL" id="GAX02343.1"/>
    </source>
</evidence>
<keyword evidence="4" id="KW-0862">Zinc</keyword>
<feature type="domain" description="Peptidase M10 metallopeptidase" evidence="6">
    <location>
        <begin position="182"/>
        <end position="255"/>
    </location>
</feature>
<evidence type="ECO:0000313" key="8">
    <source>
        <dbReference type="Proteomes" id="UP000198402"/>
    </source>
</evidence>
<keyword evidence="3" id="KW-0378">Hydrolase</keyword>